<organism evidence="2 3">
    <name type="scientific">Bacillus atrophaeus (strain 1942)</name>
    <dbReference type="NCBI Taxonomy" id="720555"/>
    <lineage>
        <taxon>Bacteria</taxon>
        <taxon>Bacillati</taxon>
        <taxon>Bacillota</taxon>
        <taxon>Bacilli</taxon>
        <taxon>Bacillales</taxon>
        <taxon>Bacillaceae</taxon>
        <taxon>Bacillus</taxon>
    </lineage>
</organism>
<protein>
    <submittedName>
        <fullName evidence="2">Uncharacterized protein</fullName>
    </submittedName>
</protein>
<evidence type="ECO:0000313" key="3">
    <source>
        <dbReference type="Proteomes" id="UP000006867"/>
    </source>
</evidence>
<dbReference type="EMBL" id="CP002207">
    <property type="protein sequence ID" value="ADP32337.1"/>
    <property type="molecule type" value="Genomic_DNA"/>
</dbReference>
<keyword evidence="1" id="KW-0812">Transmembrane</keyword>
<name>A0ABM5LWW9_BACA1</name>
<keyword evidence="1" id="KW-1133">Transmembrane helix</keyword>
<proteinExistence type="predicted"/>
<dbReference type="Proteomes" id="UP000006867">
    <property type="component" value="Chromosome"/>
</dbReference>
<gene>
    <name evidence="2" type="ordered locus">BATR1942_06925</name>
</gene>
<evidence type="ECO:0000256" key="1">
    <source>
        <dbReference type="SAM" id="Phobius"/>
    </source>
</evidence>
<keyword evidence="3" id="KW-1185">Reference proteome</keyword>
<keyword evidence="1" id="KW-0472">Membrane</keyword>
<reference evidence="2 3" key="1">
    <citation type="journal article" date="2011" name="Front. Microbiol.">
        <title>Genomic signatures of strain selection and enhancement in Bacillus atrophaeus var. globigii, a historical biowarfare simulant.</title>
        <authorList>
            <person name="Gibbons H.S."/>
            <person name="Broomall S.M."/>
            <person name="McNew L.A."/>
            <person name="Daligault H."/>
            <person name="Chapman C."/>
            <person name="Bruce D."/>
            <person name="Karavis M."/>
            <person name="Krepps M."/>
            <person name="McGregor P.A."/>
            <person name="Hong C."/>
            <person name="Park K.H."/>
            <person name="Akmal A."/>
            <person name="Feldman A."/>
            <person name="Lin J.S."/>
            <person name="Chang W.E."/>
            <person name="Higgs B.W."/>
            <person name="Demirev P."/>
            <person name="Lindquist J."/>
            <person name="Liem A."/>
            <person name="Fochler E."/>
            <person name="Read T.D."/>
            <person name="Tapia R."/>
            <person name="Johnson S."/>
            <person name="Bishop-Lilly K.A."/>
            <person name="Detter C."/>
            <person name="Han C."/>
            <person name="Sozhamannan S."/>
            <person name="Rosenzweig C.N."/>
            <person name="Skowronski E.W."/>
        </authorList>
    </citation>
    <scope>NUCLEOTIDE SEQUENCE [LARGE SCALE GENOMIC DNA]</scope>
    <source>
        <strain evidence="2 3">1942</strain>
    </source>
</reference>
<sequence>MLSNDKAAREVKYMKVIIGSIILLVIIGFGLWLMLSPFFKKVGSGASKFKKSWEEDRDE</sequence>
<feature type="transmembrane region" description="Helical" evidence="1">
    <location>
        <begin position="16"/>
        <end position="35"/>
    </location>
</feature>
<accession>A0ABM5LWW9</accession>
<evidence type="ECO:0000313" key="2">
    <source>
        <dbReference type="EMBL" id="ADP32337.1"/>
    </source>
</evidence>